<proteinExistence type="predicted"/>
<evidence type="ECO:0000256" key="1">
    <source>
        <dbReference type="SAM" id="MobiDB-lite"/>
    </source>
</evidence>
<dbReference type="RefSeq" id="WP_351975978.1">
    <property type="nucleotide sequence ID" value="NZ_JBEPBX010000008.1"/>
</dbReference>
<dbReference type="EMBL" id="JBEPBX010000008">
    <property type="protein sequence ID" value="MER6614055.1"/>
    <property type="molecule type" value="Genomic_DNA"/>
</dbReference>
<feature type="chain" id="PRO_5045610791" description="Lipoprotein" evidence="2">
    <location>
        <begin position="24"/>
        <end position="223"/>
    </location>
</feature>
<reference evidence="3 4" key="1">
    <citation type="submission" date="2024-06" db="EMBL/GenBank/DDBJ databases">
        <title>The Natural Products Discovery Center: Release of the First 8490 Sequenced Strains for Exploring Actinobacteria Biosynthetic Diversity.</title>
        <authorList>
            <person name="Kalkreuter E."/>
            <person name="Kautsar S.A."/>
            <person name="Yang D."/>
            <person name="Bader C.D."/>
            <person name="Teijaro C.N."/>
            <person name="Fluegel L."/>
            <person name="Davis C.M."/>
            <person name="Simpson J.R."/>
            <person name="Lauterbach L."/>
            <person name="Steele A.D."/>
            <person name="Gui C."/>
            <person name="Meng S."/>
            <person name="Li G."/>
            <person name="Viehrig K."/>
            <person name="Ye F."/>
            <person name="Su P."/>
            <person name="Kiefer A.F."/>
            <person name="Nichols A."/>
            <person name="Cepeda A.J."/>
            <person name="Yan W."/>
            <person name="Fan B."/>
            <person name="Jiang Y."/>
            <person name="Adhikari A."/>
            <person name="Zheng C.-J."/>
            <person name="Schuster L."/>
            <person name="Cowan T.M."/>
            <person name="Smanski M.J."/>
            <person name="Chevrette M.G."/>
            <person name="De Carvalho L.P.S."/>
            <person name="Shen B."/>
        </authorList>
    </citation>
    <scope>NUCLEOTIDE SEQUENCE [LARGE SCALE GENOMIC DNA]</scope>
    <source>
        <strain evidence="3 4">NPDC000837</strain>
    </source>
</reference>
<feature type="signal peptide" evidence="2">
    <location>
        <begin position="1"/>
        <end position="23"/>
    </location>
</feature>
<sequence>MRSKALLATAAALLVLTACGVGGSETGPGFGPDQGTGQAGAGDPAEGTLENPTRNGGVNGAAPDDATGFAGLPVAGSMKAAYDFVAGNSDCEDLGTNPNDERFYPEDAEKDADWGVTERGVCSTGNSDQRTRIFMVGDMEKFQVAYKSDLYKEFEDNSSAGLNGGFAVAQDFAVVAVGDDDARQIIGSGLLVLNCNPSFAVPSGYQKEKALVEGCVLTDFLGD</sequence>
<dbReference type="PROSITE" id="PS51257">
    <property type="entry name" value="PROKAR_LIPOPROTEIN"/>
    <property type="match status" value="1"/>
</dbReference>
<feature type="region of interest" description="Disordered" evidence="1">
    <location>
        <begin position="27"/>
        <end position="62"/>
    </location>
</feature>
<evidence type="ECO:0000256" key="2">
    <source>
        <dbReference type="SAM" id="SignalP"/>
    </source>
</evidence>
<name>A0ABV1UTC4_9ACTN</name>
<comment type="caution">
    <text evidence="3">The sequence shown here is derived from an EMBL/GenBank/DDBJ whole genome shotgun (WGS) entry which is preliminary data.</text>
</comment>
<evidence type="ECO:0000313" key="3">
    <source>
        <dbReference type="EMBL" id="MER6614055.1"/>
    </source>
</evidence>
<evidence type="ECO:0000313" key="4">
    <source>
        <dbReference type="Proteomes" id="UP001445472"/>
    </source>
</evidence>
<dbReference type="Proteomes" id="UP001445472">
    <property type="component" value="Unassembled WGS sequence"/>
</dbReference>
<protein>
    <recommendedName>
        <fullName evidence="5">Lipoprotein</fullName>
    </recommendedName>
</protein>
<feature type="compositionally biased region" description="Gly residues" evidence="1">
    <location>
        <begin position="27"/>
        <end position="40"/>
    </location>
</feature>
<organism evidence="3 4">
    <name type="scientific">Streptomyces xantholiticus</name>
    <dbReference type="NCBI Taxonomy" id="68285"/>
    <lineage>
        <taxon>Bacteria</taxon>
        <taxon>Bacillati</taxon>
        <taxon>Actinomycetota</taxon>
        <taxon>Actinomycetes</taxon>
        <taxon>Kitasatosporales</taxon>
        <taxon>Streptomycetaceae</taxon>
        <taxon>Streptomyces</taxon>
    </lineage>
</organism>
<keyword evidence="4" id="KW-1185">Reference proteome</keyword>
<keyword evidence="2" id="KW-0732">Signal</keyword>
<evidence type="ECO:0008006" key="5">
    <source>
        <dbReference type="Google" id="ProtNLM"/>
    </source>
</evidence>
<gene>
    <name evidence="3" type="ORF">ABT276_11870</name>
</gene>
<accession>A0ABV1UTC4</accession>